<dbReference type="AlphaFoldDB" id="A0AAD5UNH5"/>
<name>A0AAD5UNH5_9APHY</name>
<accession>A0AAD5UNH5</accession>
<dbReference type="Proteomes" id="UP001212997">
    <property type="component" value="Unassembled WGS sequence"/>
</dbReference>
<feature type="signal peptide" evidence="1">
    <location>
        <begin position="1"/>
        <end position="32"/>
    </location>
</feature>
<dbReference type="PROSITE" id="PS51257">
    <property type="entry name" value="PROKAR_LIPOPROTEIN"/>
    <property type="match status" value="1"/>
</dbReference>
<reference evidence="2" key="1">
    <citation type="submission" date="2022-07" db="EMBL/GenBank/DDBJ databases">
        <title>Genome Sequence of Physisporinus lineatus.</title>
        <authorList>
            <person name="Buettner E."/>
        </authorList>
    </citation>
    <scope>NUCLEOTIDE SEQUENCE</scope>
    <source>
        <strain evidence="2">VT162</strain>
    </source>
</reference>
<organism evidence="2 3">
    <name type="scientific">Meripilus lineatus</name>
    <dbReference type="NCBI Taxonomy" id="2056292"/>
    <lineage>
        <taxon>Eukaryota</taxon>
        <taxon>Fungi</taxon>
        <taxon>Dikarya</taxon>
        <taxon>Basidiomycota</taxon>
        <taxon>Agaricomycotina</taxon>
        <taxon>Agaricomycetes</taxon>
        <taxon>Polyporales</taxon>
        <taxon>Meripilaceae</taxon>
        <taxon>Meripilus</taxon>
    </lineage>
</organism>
<dbReference type="EMBL" id="JANAWD010001636">
    <property type="protein sequence ID" value="KAJ3472982.1"/>
    <property type="molecule type" value="Genomic_DNA"/>
</dbReference>
<protein>
    <submittedName>
        <fullName evidence="2">Uncharacterized protein</fullName>
    </submittedName>
</protein>
<feature type="chain" id="PRO_5041947053" evidence="1">
    <location>
        <begin position="33"/>
        <end position="266"/>
    </location>
</feature>
<evidence type="ECO:0000313" key="2">
    <source>
        <dbReference type="EMBL" id="KAJ3472982.1"/>
    </source>
</evidence>
<gene>
    <name evidence="2" type="ORF">NLI96_g13177</name>
</gene>
<keyword evidence="3" id="KW-1185">Reference proteome</keyword>
<comment type="caution">
    <text evidence="2">The sequence shown here is derived from an EMBL/GenBank/DDBJ whole genome shotgun (WGS) entry which is preliminary data.</text>
</comment>
<evidence type="ECO:0000256" key="1">
    <source>
        <dbReference type="SAM" id="SignalP"/>
    </source>
</evidence>
<keyword evidence="1" id="KW-0732">Signal</keyword>
<sequence length="266" mass="28374">MALIPRWIVASIVVAACCGLAVDGGLVGGAKAQTLPTTLDKEMKYFYRAPSTEAVAKILKDFSKPPYVGNAASYPPLAGFLAAFFSRYPGSVNAVVTTDVDPRVLWSVAIGLRLAGQAQKAEAVAARMQAAGLKSPELDKLPASLGMIRAQTPSDFDLLWGASSATGDSRYCLVILDAFRSYANEGNNAKVLVAIEKEVEKGPKGDLHWVRQQWGDARAIELIYMASALWGLRSNAAQHDFVRAAIGQYIAAHPDEPAARALVGKV</sequence>
<evidence type="ECO:0000313" key="3">
    <source>
        <dbReference type="Proteomes" id="UP001212997"/>
    </source>
</evidence>
<proteinExistence type="predicted"/>